<evidence type="ECO:0000313" key="13">
    <source>
        <dbReference type="EMBL" id="CAA9318497.1"/>
    </source>
</evidence>
<evidence type="ECO:0000259" key="12">
    <source>
        <dbReference type="Pfam" id="PF01370"/>
    </source>
</evidence>
<evidence type="ECO:0000256" key="4">
    <source>
        <dbReference type="ARBA" id="ARBA00007637"/>
    </source>
</evidence>
<dbReference type="CDD" id="cd05265">
    <property type="entry name" value="SDR_a1"/>
    <property type="match status" value="1"/>
</dbReference>
<keyword evidence="13" id="KW-0255">Endonuclease</keyword>
<evidence type="ECO:0000256" key="9">
    <source>
        <dbReference type="ARBA" id="ARBA00023235"/>
    </source>
</evidence>
<dbReference type="AlphaFoldDB" id="A0A6J4L3Q4"/>
<keyword evidence="7" id="KW-0520">NAD</keyword>
<keyword evidence="8" id="KW-0119">Carbohydrate metabolism</keyword>
<sequence>ESCCSRGRKAMRILMMGGTRFIGVYLTRLLVKQGHDVVLFNRGKKPAPVEGIQQIHGDRSNPTDLKAKLSGEAFDAIFDNNGRELTDTQPLVEIFNGKVQHFIYMSSAGVYLKADQMPHIEGDPVDPKSRHKGKHETEAYLVEQSVPFTSIRPTYIYGPQNYNDLEAWFFDRIVRDRPIPIPSHGQHLTQFGHVQDLAQAMTQVLGNASAIGQIYNVSGERVVTFDGLARACAAAAGKSPDALEVVHYDPKQFDFGKRKAFPLRTQHFFTSIQKAQTELNWQPAYDLISGLQDSFQNDYLASGRDTADVDLSVDEEILAAR</sequence>
<protein>
    <recommendedName>
        <fullName evidence="6">UDP-glucose 4-epimerase</fullName>
        <ecNumber evidence="5">5.1.3.2</ecNumber>
    </recommendedName>
    <alternativeName>
        <fullName evidence="11">Galactowaldenase</fullName>
    </alternativeName>
    <alternativeName>
        <fullName evidence="10">UDP-galactose 4-epimerase</fullName>
    </alternativeName>
</protein>
<feature type="domain" description="NAD-dependent epimerase/dehydratase" evidence="12">
    <location>
        <begin position="13"/>
        <end position="217"/>
    </location>
</feature>
<dbReference type="Pfam" id="PF01370">
    <property type="entry name" value="Epimerase"/>
    <property type="match status" value="1"/>
</dbReference>
<organism evidence="13">
    <name type="scientific">uncultured Leptolyngbya sp</name>
    <dbReference type="NCBI Taxonomy" id="332963"/>
    <lineage>
        <taxon>Bacteria</taxon>
        <taxon>Bacillati</taxon>
        <taxon>Cyanobacteriota</taxon>
        <taxon>Cyanophyceae</taxon>
        <taxon>Leptolyngbyales</taxon>
        <taxon>Leptolyngbyaceae</taxon>
        <taxon>Leptolyngbya group</taxon>
        <taxon>Leptolyngbya</taxon>
        <taxon>environmental samples</taxon>
    </lineage>
</organism>
<comment type="pathway">
    <text evidence="3">Carbohydrate metabolism; galactose metabolism.</text>
</comment>
<comment type="catalytic activity">
    <reaction evidence="1">
        <text>UDP-alpha-D-glucose = UDP-alpha-D-galactose</text>
        <dbReference type="Rhea" id="RHEA:22168"/>
        <dbReference type="ChEBI" id="CHEBI:58885"/>
        <dbReference type="ChEBI" id="CHEBI:66914"/>
        <dbReference type="EC" id="5.1.3.2"/>
    </reaction>
</comment>
<dbReference type="PANTHER" id="PTHR43725:SF47">
    <property type="entry name" value="UDP-GLUCOSE 4-EPIMERASE"/>
    <property type="match status" value="1"/>
</dbReference>
<accession>A0A6J4L3Q4</accession>
<evidence type="ECO:0000256" key="1">
    <source>
        <dbReference type="ARBA" id="ARBA00000083"/>
    </source>
</evidence>
<dbReference type="SUPFAM" id="SSF51735">
    <property type="entry name" value="NAD(P)-binding Rossmann-fold domains"/>
    <property type="match status" value="1"/>
</dbReference>
<dbReference type="EMBL" id="CADCTY010000462">
    <property type="protein sequence ID" value="CAA9318497.1"/>
    <property type="molecule type" value="Genomic_DNA"/>
</dbReference>
<evidence type="ECO:0000256" key="8">
    <source>
        <dbReference type="ARBA" id="ARBA00023144"/>
    </source>
</evidence>
<feature type="non-terminal residue" evidence="13">
    <location>
        <position position="1"/>
    </location>
</feature>
<dbReference type="GO" id="GO:0004519">
    <property type="term" value="F:endonuclease activity"/>
    <property type="evidence" value="ECO:0007669"/>
    <property type="project" value="UniProtKB-KW"/>
</dbReference>
<keyword evidence="9" id="KW-0413">Isomerase</keyword>
<keyword evidence="8" id="KW-0299">Galactose metabolism</keyword>
<dbReference type="InterPro" id="IPR001509">
    <property type="entry name" value="Epimerase_deHydtase"/>
</dbReference>
<evidence type="ECO:0000256" key="6">
    <source>
        <dbReference type="ARBA" id="ARBA00018569"/>
    </source>
</evidence>
<proteinExistence type="inferred from homology"/>
<dbReference type="Gene3D" id="3.40.50.720">
    <property type="entry name" value="NAD(P)-binding Rossmann-like Domain"/>
    <property type="match status" value="1"/>
</dbReference>
<reference evidence="13" key="1">
    <citation type="submission" date="2020-02" db="EMBL/GenBank/DDBJ databases">
        <authorList>
            <person name="Meier V. D."/>
        </authorList>
    </citation>
    <scope>NUCLEOTIDE SEQUENCE</scope>
    <source>
        <strain evidence="13">AVDCRST_MAG94</strain>
    </source>
</reference>
<keyword evidence="13" id="KW-0540">Nuclease</keyword>
<evidence type="ECO:0000256" key="2">
    <source>
        <dbReference type="ARBA" id="ARBA00001911"/>
    </source>
</evidence>
<evidence type="ECO:0000256" key="3">
    <source>
        <dbReference type="ARBA" id="ARBA00004947"/>
    </source>
</evidence>
<evidence type="ECO:0000256" key="10">
    <source>
        <dbReference type="ARBA" id="ARBA00031367"/>
    </source>
</evidence>
<comment type="similarity">
    <text evidence="4">Belongs to the NAD(P)-dependent epimerase/dehydratase family.</text>
</comment>
<dbReference type="PANTHER" id="PTHR43725">
    <property type="entry name" value="UDP-GLUCOSE 4-EPIMERASE"/>
    <property type="match status" value="1"/>
</dbReference>
<evidence type="ECO:0000256" key="5">
    <source>
        <dbReference type="ARBA" id="ARBA00013189"/>
    </source>
</evidence>
<dbReference type="GO" id="GO:0006012">
    <property type="term" value="P:galactose metabolic process"/>
    <property type="evidence" value="ECO:0007669"/>
    <property type="project" value="UniProtKB-KW"/>
</dbReference>
<dbReference type="InterPro" id="IPR036291">
    <property type="entry name" value="NAD(P)-bd_dom_sf"/>
</dbReference>
<dbReference type="GO" id="GO:0003978">
    <property type="term" value="F:UDP-glucose 4-epimerase activity"/>
    <property type="evidence" value="ECO:0007669"/>
    <property type="project" value="UniProtKB-EC"/>
</dbReference>
<name>A0A6J4L3Q4_9CYAN</name>
<dbReference type="GO" id="GO:0005829">
    <property type="term" value="C:cytosol"/>
    <property type="evidence" value="ECO:0007669"/>
    <property type="project" value="TreeGrafter"/>
</dbReference>
<evidence type="ECO:0000256" key="11">
    <source>
        <dbReference type="ARBA" id="ARBA00033067"/>
    </source>
</evidence>
<dbReference type="EC" id="5.1.3.2" evidence="5"/>
<evidence type="ECO:0000256" key="7">
    <source>
        <dbReference type="ARBA" id="ARBA00023027"/>
    </source>
</evidence>
<comment type="cofactor">
    <cofactor evidence="2">
        <name>NAD(+)</name>
        <dbReference type="ChEBI" id="CHEBI:57540"/>
    </cofactor>
</comment>
<keyword evidence="13" id="KW-0378">Hydrolase</keyword>
<gene>
    <name evidence="13" type="ORF">AVDCRST_MAG94-1340</name>
</gene>